<dbReference type="GO" id="GO:0009401">
    <property type="term" value="P:phosphoenolpyruvate-dependent sugar phosphotransferase system"/>
    <property type="evidence" value="ECO:0007669"/>
    <property type="project" value="InterPro"/>
</dbReference>
<comment type="caution">
    <text evidence="2">The sequence shown here is derived from an EMBL/GenBank/DDBJ whole genome shotgun (WGS) entry which is preliminary data.</text>
</comment>
<evidence type="ECO:0000313" key="3">
    <source>
        <dbReference type="Proteomes" id="UP000521313"/>
    </source>
</evidence>
<name>A0A7W8D2U9_9FIRM</name>
<feature type="transmembrane region" description="Helical" evidence="1">
    <location>
        <begin position="250"/>
        <end position="267"/>
    </location>
</feature>
<dbReference type="GO" id="GO:0005886">
    <property type="term" value="C:plasma membrane"/>
    <property type="evidence" value="ECO:0007669"/>
    <property type="project" value="TreeGrafter"/>
</dbReference>
<feature type="transmembrane region" description="Helical" evidence="1">
    <location>
        <begin position="62"/>
        <end position="80"/>
    </location>
</feature>
<dbReference type="InterPro" id="IPR004704">
    <property type="entry name" value="PTS_IID_man"/>
</dbReference>
<feature type="transmembrane region" description="Helical" evidence="1">
    <location>
        <begin position="220"/>
        <end position="238"/>
    </location>
</feature>
<keyword evidence="1" id="KW-1133">Transmembrane helix</keyword>
<dbReference type="PROSITE" id="PS51108">
    <property type="entry name" value="PTS_EIID"/>
    <property type="match status" value="1"/>
</dbReference>
<dbReference type="Pfam" id="PF03613">
    <property type="entry name" value="EIID-AGA"/>
    <property type="match status" value="1"/>
</dbReference>
<dbReference type="GO" id="GO:0016740">
    <property type="term" value="F:transferase activity"/>
    <property type="evidence" value="ECO:0007669"/>
    <property type="project" value="UniProtKB-KW"/>
</dbReference>
<proteinExistence type="predicted"/>
<dbReference type="PANTHER" id="PTHR32502">
    <property type="entry name" value="N-ACETYLGALACTOSAMINE PERMEASE II COMPONENT-RELATED"/>
    <property type="match status" value="1"/>
</dbReference>
<dbReference type="AlphaFoldDB" id="A0A7W8D2U9"/>
<accession>A0A7W8D2U9</accession>
<protein>
    <submittedName>
        <fullName evidence="2">Mannose/fructose/sorbose-specific phosphotransferase system IID component</fullName>
    </submittedName>
</protein>
<keyword evidence="1" id="KW-0812">Transmembrane</keyword>
<evidence type="ECO:0000313" key="2">
    <source>
        <dbReference type="EMBL" id="MBB5185729.1"/>
    </source>
</evidence>
<dbReference type="PANTHER" id="PTHR32502:SF23">
    <property type="entry name" value="TRANSPORT PROTEIN, PTS SYSTEM"/>
    <property type="match status" value="1"/>
</dbReference>
<keyword evidence="1" id="KW-0472">Membrane</keyword>
<reference evidence="2 3" key="1">
    <citation type="submission" date="2020-08" db="EMBL/GenBank/DDBJ databases">
        <title>Genomic Encyclopedia of Type Strains, Phase IV (KMG-IV): sequencing the most valuable type-strain genomes for metagenomic binning, comparative biology and taxonomic classification.</title>
        <authorList>
            <person name="Goeker M."/>
        </authorList>
    </citation>
    <scope>NUCLEOTIDE SEQUENCE [LARGE SCALE GENOMIC DNA]</scope>
    <source>
        <strain evidence="2 3">DSM 26963</strain>
    </source>
</reference>
<gene>
    <name evidence="2" type="ORF">HNQ43_001809</name>
</gene>
<organism evidence="2 3">
    <name type="scientific">Faecalicoccus acidiformans</name>
    <dbReference type="NCBI Taxonomy" id="915173"/>
    <lineage>
        <taxon>Bacteria</taxon>
        <taxon>Bacillati</taxon>
        <taxon>Bacillota</taxon>
        <taxon>Erysipelotrichia</taxon>
        <taxon>Erysipelotrichales</taxon>
        <taxon>Erysipelotrichaceae</taxon>
        <taxon>Faecalicoccus</taxon>
    </lineage>
</organism>
<dbReference type="EMBL" id="JACHHD010000026">
    <property type="protein sequence ID" value="MBB5185729.1"/>
    <property type="molecule type" value="Genomic_DNA"/>
</dbReference>
<feature type="transmembrane region" description="Helical" evidence="1">
    <location>
        <begin position="180"/>
        <end position="200"/>
    </location>
</feature>
<keyword evidence="2" id="KW-0808">Transferase</keyword>
<dbReference type="Proteomes" id="UP000521313">
    <property type="component" value="Unassembled WGS sequence"/>
</dbReference>
<evidence type="ECO:0000256" key="1">
    <source>
        <dbReference type="SAM" id="Phobius"/>
    </source>
</evidence>
<sequence length="268" mass="29947">MEKKVEKKDLRKIFWRSFCIQGSYSFERMSGFGFCFGMLPLINKLYPDKEEKRVALKRHMEFFNSHSWFTSFIMGIVASMEEKNANDPNTDNGEAISAIKSGLMGPLAGIGDSVFWGCLRPICAGIAISLAGSGNIFAPLLFVIVPNALHFFIRYKGVFLGYDMADNFMESMESFQIRKWMKVATILGLMVVGALVASWLNVTTPLVYTVEESTIEIQSLLDGIMPGILPLVITLILFKYVRKGKNVNMLMLILVVVGFVLGLLGIIQ</sequence>
<dbReference type="InterPro" id="IPR050303">
    <property type="entry name" value="GatZ_KbaZ_carbometab"/>
</dbReference>
<dbReference type="RefSeq" id="WP_183376957.1">
    <property type="nucleotide sequence ID" value="NZ_CAWVLV010000031.1"/>
</dbReference>